<dbReference type="InterPro" id="IPR036056">
    <property type="entry name" value="Fibrinogen-like_C"/>
</dbReference>
<dbReference type="PANTHER" id="PTHR19143">
    <property type="entry name" value="FIBRINOGEN/TENASCIN/ANGIOPOEITIN"/>
    <property type="match status" value="1"/>
</dbReference>
<dbReference type="InterPro" id="IPR050373">
    <property type="entry name" value="Fibrinogen_C-term_domain"/>
</dbReference>
<feature type="compositionally biased region" description="Basic residues" evidence="2">
    <location>
        <begin position="154"/>
        <end position="172"/>
    </location>
</feature>
<dbReference type="PROSITE" id="PS51406">
    <property type="entry name" value="FIBRINOGEN_C_2"/>
    <property type="match status" value="1"/>
</dbReference>
<dbReference type="SUPFAM" id="SSF56496">
    <property type="entry name" value="Fibrinogen C-terminal domain-like"/>
    <property type="match status" value="1"/>
</dbReference>
<dbReference type="Proteomes" id="UP001519460">
    <property type="component" value="Unassembled WGS sequence"/>
</dbReference>
<organism evidence="4 5">
    <name type="scientific">Batillaria attramentaria</name>
    <dbReference type="NCBI Taxonomy" id="370345"/>
    <lineage>
        <taxon>Eukaryota</taxon>
        <taxon>Metazoa</taxon>
        <taxon>Spiralia</taxon>
        <taxon>Lophotrochozoa</taxon>
        <taxon>Mollusca</taxon>
        <taxon>Gastropoda</taxon>
        <taxon>Caenogastropoda</taxon>
        <taxon>Sorbeoconcha</taxon>
        <taxon>Cerithioidea</taxon>
        <taxon>Batillariidae</taxon>
        <taxon>Batillaria</taxon>
    </lineage>
</organism>
<dbReference type="AlphaFoldDB" id="A0ABD0LHT0"/>
<evidence type="ECO:0000313" key="5">
    <source>
        <dbReference type="Proteomes" id="UP001519460"/>
    </source>
</evidence>
<feature type="compositionally biased region" description="Basic and acidic residues" evidence="2">
    <location>
        <begin position="143"/>
        <end position="153"/>
    </location>
</feature>
<dbReference type="InterPro" id="IPR020837">
    <property type="entry name" value="Fibrinogen_CS"/>
</dbReference>
<proteinExistence type="predicted"/>
<comment type="caution">
    <text evidence="4">The sequence shown here is derived from an EMBL/GenBank/DDBJ whole genome shotgun (WGS) entry which is preliminary data.</text>
</comment>
<sequence length="234" mass="26890">MLRIEMTDWEERTYTAVYDSFSIDSEKDLYRLHIGDYHGDAGDSLKSHWENHDGMPFSTKDRDNDGRYYDSCAEHFHGAWWFNNCFDSHLNGKYYHKGFHKNYFQRDGIQWNTIHMYSSLKSVHMMLKPASAPPTTAPPPKAESSKRSGEGRKRERSGKGRNRGGRRDRKKQNWAGQQNDSVSGPTLAKRHYAEDAKHLGKVLKTSRCVGCTPHSAPAASYVFYVESMVNCLQS</sequence>
<feature type="region of interest" description="Disordered" evidence="2">
    <location>
        <begin position="129"/>
        <end position="186"/>
    </location>
</feature>
<dbReference type="Pfam" id="PF00147">
    <property type="entry name" value="Fibrinogen_C"/>
    <property type="match status" value="1"/>
</dbReference>
<accession>A0ABD0LHT0</accession>
<reference evidence="4 5" key="1">
    <citation type="journal article" date="2023" name="Sci. Data">
        <title>Genome assembly of the Korean intertidal mud-creeper Batillaria attramentaria.</title>
        <authorList>
            <person name="Patra A.K."/>
            <person name="Ho P.T."/>
            <person name="Jun S."/>
            <person name="Lee S.J."/>
            <person name="Kim Y."/>
            <person name="Won Y.J."/>
        </authorList>
    </citation>
    <scope>NUCLEOTIDE SEQUENCE [LARGE SCALE GENOMIC DNA]</scope>
    <source>
        <strain evidence="4">Wonlab-2016</strain>
    </source>
</reference>
<keyword evidence="5" id="KW-1185">Reference proteome</keyword>
<dbReference type="PANTHER" id="PTHR19143:SF459">
    <property type="entry name" value="FIBRINOGEN C-TERMINAL DOMAIN-CONTAINING PROTEIN"/>
    <property type="match status" value="1"/>
</dbReference>
<dbReference type="InterPro" id="IPR014716">
    <property type="entry name" value="Fibrinogen_a/b/g_C_1"/>
</dbReference>
<keyword evidence="1" id="KW-1015">Disulfide bond</keyword>
<feature type="compositionally biased region" description="Pro residues" evidence="2">
    <location>
        <begin position="131"/>
        <end position="141"/>
    </location>
</feature>
<dbReference type="InterPro" id="IPR002181">
    <property type="entry name" value="Fibrinogen_a/b/g_C_dom"/>
</dbReference>
<name>A0ABD0LHT0_9CAEN</name>
<feature type="compositionally biased region" description="Polar residues" evidence="2">
    <location>
        <begin position="174"/>
        <end position="184"/>
    </location>
</feature>
<evidence type="ECO:0000256" key="2">
    <source>
        <dbReference type="SAM" id="MobiDB-lite"/>
    </source>
</evidence>
<evidence type="ECO:0000256" key="1">
    <source>
        <dbReference type="ARBA" id="ARBA00023157"/>
    </source>
</evidence>
<dbReference type="Gene3D" id="3.90.215.10">
    <property type="entry name" value="Gamma Fibrinogen, chain A, domain 1"/>
    <property type="match status" value="1"/>
</dbReference>
<evidence type="ECO:0000259" key="3">
    <source>
        <dbReference type="PROSITE" id="PS51406"/>
    </source>
</evidence>
<dbReference type="EMBL" id="JACVVK020000046">
    <property type="protein sequence ID" value="KAK7499084.1"/>
    <property type="molecule type" value="Genomic_DNA"/>
</dbReference>
<protein>
    <recommendedName>
        <fullName evidence="3">Fibrinogen C-terminal domain-containing protein</fullName>
    </recommendedName>
</protein>
<dbReference type="SMART" id="SM00186">
    <property type="entry name" value="FBG"/>
    <property type="match status" value="1"/>
</dbReference>
<feature type="domain" description="Fibrinogen C-terminal" evidence="3">
    <location>
        <begin position="1"/>
        <end position="131"/>
    </location>
</feature>
<evidence type="ECO:0000313" key="4">
    <source>
        <dbReference type="EMBL" id="KAK7499084.1"/>
    </source>
</evidence>
<dbReference type="PROSITE" id="PS00514">
    <property type="entry name" value="FIBRINOGEN_C_1"/>
    <property type="match status" value="1"/>
</dbReference>
<gene>
    <name evidence="4" type="ORF">BaRGS_00009631</name>
</gene>